<feature type="domain" description="Phosphatidate phosphatase APP1 catalytic" evidence="2">
    <location>
        <begin position="474"/>
        <end position="623"/>
    </location>
</feature>
<keyword evidence="4" id="KW-1185">Reference proteome</keyword>
<accession>A0A420YBD0</accession>
<feature type="compositionally biased region" description="Low complexity" evidence="1">
    <location>
        <begin position="726"/>
        <end position="735"/>
    </location>
</feature>
<dbReference type="PANTHER" id="PTHR28208:SF3">
    <property type="entry name" value="PHOSPHATIDATE PHOSPHATASE APP1"/>
    <property type="match status" value="1"/>
</dbReference>
<feature type="region of interest" description="Disordered" evidence="1">
    <location>
        <begin position="286"/>
        <end position="385"/>
    </location>
</feature>
<dbReference type="InterPro" id="IPR036412">
    <property type="entry name" value="HAD-like_sf"/>
</dbReference>
<dbReference type="Proteomes" id="UP000275385">
    <property type="component" value="Unassembled WGS sequence"/>
</dbReference>
<name>A0A420YBD0_9PEZI</name>
<dbReference type="PANTHER" id="PTHR28208">
    <property type="entry name" value="PHOSPHATIDATE PHOSPHATASE APP1"/>
    <property type="match status" value="1"/>
</dbReference>
<dbReference type="GO" id="GO:0008195">
    <property type="term" value="F:phosphatidate phosphatase activity"/>
    <property type="evidence" value="ECO:0007669"/>
    <property type="project" value="InterPro"/>
</dbReference>
<gene>
    <name evidence="3" type="ORF">DL546_008166</name>
</gene>
<feature type="region of interest" description="Disordered" evidence="1">
    <location>
        <begin position="692"/>
        <end position="851"/>
    </location>
</feature>
<dbReference type="OrthoDB" id="10259843at2759"/>
<feature type="region of interest" description="Disordered" evidence="1">
    <location>
        <begin position="645"/>
        <end position="679"/>
    </location>
</feature>
<evidence type="ECO:0000313" key="3">
    <source>
        <dbReference type="EMBL" id="RKU45208.1"/>
    </source>
</evidence>
<dbReference type="EMBL" id="QVQW01000023">
    <property type="protein sequence ID" value="RKU45208.1"/>
    <property type="molecule type" value="Genomic_DNA"/>
</dbReference>
<reference evidence="3 4" key="1">
    <citation type="submission" date="2018-08" db="EMBL/GenBank/DDBJ databases">
        <title>Draft genome of the lignicolous fungus Coniochaeta pulveracea.</title>
        <authorList>
            <person name="Borstlap C.J."/>
            <person name="De Witt R.N."/>
            <person name="Botha A."/>
            <person name="Volschenk H."/>
        </authorList>
    </citation>
    <scope>NUCLEOTIDE SEQUENCE [LARGE SCALE GENOMIC DNA]</scope>
    <source>
        <strain evidence="3 4">CAB683</strain>
    </source>
</reference>
<feature type="region of interest" description="Disordered" evidence="1">
    <location>
        <begin position="219"/>
        <end position="241"/>
    </location>
</feature>
<evidence type="ECO:0000313" key="4">
    <source>
        <dbReference type="Proteomes" id="UP000275385"/>
    </source>
</evidence>
<dbReference type="SUPFAM" id="SSF56784">
    <property type="entry name" value="HAD-like"/>
    <property type="match status" value="1"/>
</dbReference>
<feature type="compositionally biased region" description="Polar residues" evidence="1">
    <location>
        <begin position="645"/>
        <end position="656"/>
    </location>
</feature>
<dbReference type="STRING" id="177199.A0A420YBD0"/>
<dbReference type="InterPro" id="IPR017210">
    <property type="entry name" value="APP1"/>
</dbReference>
<organism evidence="3 4">
    <name type="scientific">Coniochaeta pulveracea</name>
    <dbReference type="NCBI Taxonomy" id="177199"/>
    <lineage>
        <taxon>Eukaryota</taxon>
        <taxon>Fungi</taxon>
        <taxon>Dikarya</taxon>
        <taxon>Ascomycota</taxon>
        <taxon>Pezizomycotina</taxon>
        <taxon>Sordariomycetes</taxon>
        <taxon>Sordariomycetidae</taxon>
        <taxon>Coniochaetales</taxon>
        <taxon>Coniochaetaceae</taxon>
        <taxon>Coniochaeta</taxon>
    </lineage>
</organism>
<dbReference type="InterPro" id="IPR019236">
    <property type="entry name" value="APP1_cat"/>
</dbReference>
<evidence type="ECO:0000259" key="2">
    <source>
        <dbReference type="Pfam" id="PF09949"/>
    </source>
</evidence>
<proteinExistence type="predicted"/>
<feature type="compositionally biased region" description="Polar residues" evidence="1">
    <location>
        <begin position="802"/>
        <end position="811"/>
    </location>
</feature>
<protein>
    <recommendedName>
        <fullName evidence="2">Phosphatidate phosphatase APP1 catalytic domain-containing protein</fullName>
    </recommendedName>
</protein>
<feature type="compositionally biased region" description="Low complexity" evidence="1">
    <location>
        <begin position="225"/>
        <end position="234"/>
    </location>
</feature>
<evidence type="ECO:0000256" key="1">
    <source>
        <dbReference type="SAM" id="MobiDB-lite"/>
    </source>
</evidence>
<dbReference type="AlphaFoldDB" id="A0A420YBD0"/>
<dbReference type="PIRSF" id="PIRSF037464">
    <property type="entry name" value="UCP037464_APP1"/>
    <property type="match status" value="1"/>
</dbReference>
<feature type="compositionally biased region" description="Basic and acidic residues" evidence="1">
    <location>
        <begin position="304"/>
        <end position="335"/>
    </location>
</feature>
<sequence>MDSGRYCDVEGQNLLLRFLFPHQVRQRYRERLLDFHLDTLPHFKARLQSRIYRFLLSRERKRREETRLVDVVARTGRRVLLGPEPRGRQLVRRALGGRDVTGRVLQGVKKLQKSQDKMTSRYDYATGVGYGAGAGSVPEPGGRRRKLAALAGSVYRAGAAAAAELKEQYNNTRVRAGDEPDTQQITIPGSFPNVAIVTKGQEQMVLFPSYAKRHIRQFDGPRPARPAQPQGAAQTSMSDEEYWKQEWARNEDEKAVVDVDVRGWVYMPHTGPMTRRNRVLIGLARRLSGIPPPRPQNSQGTTSMHEEHERRKEEERIAREAREIEKRGQAEKEAASRGGYSETPRESDSEGEGDSPYLRKTRSGKVSPMSSAPPSPTLTATQPGGLTPEELAVANANMMARLGPFLTNPLVQSPVTLFFYNDEQSQSRTVMTNDAGHFITRVALDFVPTHVRVLAADGSLSVTEPVMIIENSGVSLISDVDDTIKRSSISMGAREIFRNTFIRDLGELTVEGVREWYNRLHDMGVSIHYCSNSPWQLFPVLASYFKIAGLPPGSIHLKQYSGMLQGIFEPVAERKKGTLEKILKDFPDRKFLLVGDSGEADLEVYTDLAASHPGRVLAVFIRDVTTPDIAGYFDKSLTGGFQRLSRSQTMQSQLDTKAQKKSSGDRPPLPPRVDSAPAKPEASIVEDLIDFSDEPQAITPPPTERKTSTSNLDLLSRKPPPPRPAKPAALRSPPAETAPGTESNGTDRSRKPSGNTHPLAQMQRVSDGIAGGSSNPMLPNISTSSSADSKQPPPPPPPRRVGTSSTGSLANKTGPRLPTRRTTANSDVDFDPLPGSPSGSVATAASGGNVAPSVNKKLEIWRRRLARAHEILDQQGIQLYTWRRGDDVIAEAEGIVKQALEDMKRNQRS</sequence>
<dbReference type="Pfam" id="PF09949">
    <property type="entry name" value="APP1_cat"/>
    <property type="match status" value="1"/>
</dbReference>
<dbReference type="InterPro" id="IPR052935">
    <property type="entry name" value="Mg2+_PAP"/>
</dbReference>
<comment type="caution">
    <text evidence="3">The sequence shown here is derived from an EMBL/GenBank/DDBJ whole genome shotgun (WGS) entry which is preliminary data.</text>
</comment>
<feature type="compositionally biased region" description="Polar residues" evidence="1">
    <location>
        <begin position="772"/>
        <end position="789"/>
    </location>
</feature>
<dbReference type="GO" id="GO:0030479">
    <property type="term" value="C:actin cortical patch"/>
    <property type="evidence" value="ECO:0007669"/>
    <property type="project" value="TreeGrafter"/>
</dbReference>